<gene>
    <name evidence="1" type="primary">Dana\GF26682</name>
    <name evidence="1" type="ORF">GF26682</name>
</gene>
<organism evidence="1 2">
    <name type="scientific">Drosophila ananassae</name>
    <name type="common">Fruit fly</name>
    <dbReference type="NCBI Taxonomy" id="7217"/>
    <lineage>
        <taxon>Eukaryota</taxon>
        <taxon>Metazoa</taxon>
        <taxon>Ecdysozoa</taxon>
        <taxon>Arthropoda</taxon>
        <taxon>Hexapoda</taxon>
        <taxon>Insecta</taxon>
        <taxon>Pterygota</taxon>
        <taxon>Neoptera</taxon>
        <taxon>Endopterygota</taxon>
        <taxon>Diptera</taxon>
        <taxon>Brachycera</taxon>
        <taxon>Muscomorpha</taxon>
        <taxon>Ephydroidea</taxon>
        <taxon>Drosophilidae</taxon>
        <taxon>Drosophila</taxon>
        <taxon>Sophophora</taxon>
    </lineage>
</organism>
<dbReference type="KEGG" id="dan:26514091"/>
<dbReference type="AlphaFoldDB" id="A0A0N8P0A5"/>
<dbReference type="InParanoid" id="A0A0N8P0A5"/>
<evidence type="ECO:0000313" key="1">
    <source>
        <dbReference type="EMBL" id="KPU76580.1"/>
    </source>
</evidence>
<dbReference type="GeneID" id="26514091"/>
<protein>
    <submittedName>
        <fullName evidence="1">Uncharacterized protein</fullName>
    </submittedName>
</protein>
<evidence type="ECO:0000313" key="2">
    <source>
        <dbReference type="Proteomes" id="UP000007801"/>
    </source>
</evidence>
<dbReference type="OrthoDB" id="7844936at2759"/>
<name>A0A0N8P0A5_DROAN</name>
<sequence>MEMESKSSKILAIGAEETDEQLDKSVSKHRKAFFSEDFGMRMQKVLLGGARPLNSNVDIGAIERFSANEVKKNGQYYYEFGPEIKIKGWIINVITFEPKGFLKRVKTKIGKEHWINENVAKFSKDSRNFIQSTVSKAADEETMEVYQYLCYLNNT</sequence>
<dbReference type="EMBL" id="CH902619">
    <property type="protein sequence ID" value="KPU76580.1"/>
    <property type="molecule type" value="Genomic_DNA"/>
</dbReference>
<proteinExistence type="predicted"/>
<keyword evidence="2" id="KW-1185">Reference proteome</keyword>
<dbReference type="Proteomes" id="UP000007801">
    <property type="component" value="Unassembled WGS sequence"/>
</dbReference>
<accession>A0A0N8P0A5</accession>
<reference evidence="1 2" key="1">
    <citation type="journal article" date="2007" name="Nature">
        <title>Evolution of genes and genomes on the Drosophila phylogeny.</title>
        <authorList>
            <consortium name="Drosophila 12 Genomes Consortium"/>
            <person name="Clark A.G."/>
            <person name="Eisen M.B."/>
            <person name="Smith D.R."/>
            <person name="Bergman C.M."/>
            <person name="Oliver B."/>
            <person name="Markow T.A."/>
            <person name="Kaufman T.C."/>
            <person name="Kellis M."/>
            <person name="Gelbart W."/>
            <person name="Iyer V.N."/>
            <person name="Pollard D.A."/>
            <person name="Sackton T.B."/>
            <person name="Larracuente A.M."/>
            <person name="Singh N.D."/>
            <person name="Abad J.P."/>
            <person name="Abt D.N."/>
            <person name="Adryan B."/>
            <person name="Aguade M."/>
            <person name="Akashi H."/>
            <person name="Anderson W.W."/>
            <person name="Aquadro C.F."/>
            <person name="Ardell D.H."/>
            <person name="Arguello R."/>
            <person name="Artieri C.G."/>
            <person name="Barbash D.A."/>
            <person name="Barker D."/>
            <person name="Barsanti P."/>
            <person name="Batterham P."/>
            <person name="Batzoglou S."/>
            <person name="Begun D."/>
            <person name="Bhutkar A."/>
            <person name="Blanco E."/>
            <person name="Bosak S.A."/>
            <person name="Bradley R.K."/>
            <person name="Brand A.D."/>
            <person name="Brent M.R."/>
            <person name="Brooks A.N."/>
            <person name="Brown R.H."/>
            <person name="Butlin R.K."/>
            <person name="Caggese C."/>
            <person name="Calvi B.R."/>
            <person name="Bernardo de Carvalho A."/>
            <person name="Caspi A."/>
            <person name="Castrezana S."/>
            <person name="Celniker S.E."/>
            <person name="Chang J.L."/>
            <person name="Chapple C."/>
            <person name="Chatterji S."/>
            <person name="Chinwalla A."/>
            <person name="Civetta A."/>
            <person name="Clifton S.W."/>
            <person name="Comeron J.M."/>
            <person name="Costello J.C."/>
            <person name="Coyne J.A."/>
            <person name="Daub J."/>
            <person name="David R.G."/>
            <person name="Delcher A.L."/>
            <person name="Delehaunty K."/>
            <person name="Do C.B."/>
            <person name="Ebling H."/>
            <person name="Edwards K."/>
            <person name="Eickbush T."/>
            <person name="Evans J.D."/>
            <person name="Filipski A."/>
            <person name="Findeiss S."/>
            <person name="Freyhult E."/>
            <person name="Fulton L."/>
            <person name="Fulton R."/>
            <person name="Garcia A.C."/>
            <person name="Gardiner A."/>
            <person name="Garfield D.A."/>
            <person name="Garvin B.E."/>
            <person name="Gibson G."/>
            <person name="Gilbert D."/>
            <person name="Gnerre S."/>
            <person name="Godfrey J."/>
            <person name="Good R."/>
            <person name="Gotea V."/>
            <person name="Gravely B."/>
            <person name="Greenberg A.J."/>
            <person name="Griffiths-Jones S."/>
            <person name="Gross S."/>
            <person name="Guigo R."/>
            <person name="Gustafson E.A."/>
            <person name="Haerty W."/>
            <person name="Hahn M.W."/>
            <person name="Halligan D.L."/>
            <person name="Halpern A.L."/>
            <person name="Halter G.M."/>
            <person name="Han M.V."/>
            <person name="Heger A."/>
            <person name="Hillier L."/>
            <person name="Hinrichs A.S."/>
            <person name="Holmes I."/>
            <person name="Hoskins R.A."/>
            <person name="Hubisz M.J."/>
            <person name="Hultmark D."/>
            <person name="Huntley M.A."/>
            <person name="Jaffe D.B."/>
            <person name="Jagadeeshan S."/>
            <person name="Jeck W.R."/>
            <person name="Johnson J."/>
            <person name="Jones C.D."/>
            <person name="Jordan W.C."/>
            <person name="Karpen G.H."/>
            <person name="Kataoka E."/>
            <person name="Keightley P.D."/>
            <person name="Kheradpour P."/>
            <person name="Kirkness E.F."/>
            <person name="Koerich L.B."/>
            <person name="Kristiansen K."/>
            <person name="Kudrna D."/>
            <person name="Kulathinal R.J."/>
            <person name="Kumar S."/>
            <person name="Kwok R."/>
            <person name="Lander E."/>
            <person name="Langley C.H."/>
            <person name="Lapoint R."/>
            <person name="Lazzaro B.P."/>
            <person name="Lee S.J."/>
            <person name="Levesque L."/>
            <person name="Li R."/>
            <person name="Lin C.F."/>
            <person name="Lin M.F."/>
            <person name="Lindblad-Toh K."/>
            <person name="Llopart A."/>
            <person name="Long M."/>
            <person name="Low L."/>
            <person name="Lozovsky E."/>
            <person name="Lu J."/>
            <person name="Luo M."/>
            <person name="Machado C.A."/>
            <person name="Makalowski W."/>
            <person name="Marzo M."/>
            <person name="Matsuda M."/>
            <person name="Matzkin L."/>
            <person name="McAllister B."/>
            <person name="McBride C.S."/>
            <person name="McKernan B."/>
            <person name="McKernan K."/>
            <person name="Mendez-Lago M."/>
            <person name="Minx P."/>
            <person name="Mollenhauer M.U."/>
            <person name="Montooth K."/>
            <person name="Mount S.M."/>
            <person name="Mu X."/>
            <person name="Myers E."/>
            <person name="Negre B."/>
            <person name="Newfeld S."/>
            <person name="Nielsen R."/>
            <person name="Noor M.A."/>
            <person name="O'Grady P."/>
            <person name="Pachter L."/>
            <person name="Papaceit M."/>
            <person name="Parisi M.J."/>
            <person name="Parisi M."/>
            <person name="Parts L."/>
            <person name="Pedersen J.S."/>
            <person name="Pesole G."/>
            <person name="Phillippy A.M."/>
            <person name="Ponting C.P."/>
            <person name="Pop M."/>
            <person name="Porcelli D."/>
            <person name="Powell J.R."/>
            <person name="Prohaska S."/>
            <person name="Pruitt K."/>
            <person name="Puig M."/>
            <person name="Quesneville H."/>
            <person name="Ram K.R."/>
            <person name="Rand D."/>
            <person name="Rasmussen M.D."/>
            <person name="Reed L.K."/>
            <person name="Reenan R."/>
            <person name="Reily A."/>
            <person name="Remington K.A."/>
            <person name="Rieger T.T."/>
            <person name="Ritchie M.G."/>
            <person name="Robin C."/>
            <person name="Rogers Y.H."/>
            <person name="Rohde C."/>
            <person name="Rozas J."/>
            <person name="Rubenfield M.J."/>
            <person name="Ruiz A."/>
            <person name="Russo S."/>
            <person name="Salzberg S.L."/>
            <person name="Sanchez-Gracia A."/>
            <person name="Saranga D.J."/>
            <person name="Sato H."/>
            <person name="Schaeffer S.W."/>
            <person name="Schatz M.C."/>
            <person name="Schlenke T."/>
            <person name="Schwartz R."/>
            <person name="Segarra C."/>
            <person name="Singh R.S."/>
            <person name="Sirot L."/>
            <person name="Sirota M."/>
            <person name="Sisneros N.B."/>
            <person name="Smith C.D."/>
            <person name="Smith T.F."/>
            <person name="Spieth J."/>
            <person name="Stage D.E."/>
            <person name="Stark A."/>
            <person name="Stephan W."/>
            <person name="Strausberg R.L."/>
            <person name="Strempel S."/>
            <person name="Sturgill D."/>
            <person name="Sutton G."/>
            <person name="Sutton G.G."/>
            <person name="Tao W."/>
            <person name="Teichmann S."/>
            <person name="Tobari Y.N."/>
            <person name="Tomimura Y."/>
            <person name="Tsolas J.M."/>
            <person name="Valente V.L."/>
            <person name="Venter E."/>
            <person name="Venter J.C."/>
            <person name="Vicario S."/>
            <person name="Vieira F.G."/>
            <person name="Vilella A.J."/>
            <person name="Villasante A."/>
            <person name="Walenz B."/>
            <person name="Wang J."/>
            <person name="Wasserman M."/>
            <person name="Watts T."/>
            <person name="Wilson D."/>
            <person name="Wilson R.K."/>
            <person name="Wing R.A."/>
            <person name="Wolfner M.F."/>
            <person name="Wong A."/>
            <person name="Wong G.K."/>
            <person name="Wu C.I."/>
            <person name="Wu G."/>
            <person name="Yamamoto D."/>
            <person name="Yang H.P."/>
            <person name="Yang S.P."/>
            <person name="Yorke J.A."/>
            <person name="Yoshida K."/>
            <person name="Zdobnov E."/>
            <person name="Zhang P."/>
            <person name="Zhang Y."/>
            <person name="Zimin A.V."/>
            <person name="Baldwin J."/>
            <person name="Abdouelleil A."/>
            <person name="Abdulkadir J."/>
            <person name="Abebe A."/>
            <person name="Abera B."/>
            <person name="Abreu J."/>
            <person name="Acer S.C."/>
            <person name="Aftuck L."/>
            <person name="Alexander A."/>
            <person name="An P."/>
            <person name="Anderson E."/>
            <person name="Anderson S."/>
            <person name="Arachi H."/>
            <person name="Azer M."/>
            <person name="Bachantsang P."/>
            <person name="Barry A."/>
            <person name="Bayul T."/>
            <person name="Berlin A."/>
            <person name="Bessette D."/>
            <person name="Bloom T."/>
            <person name="Blye J."/>
            <person name="Boguslavskiy L."/>
            <person name="Bonnet C."/>
            <person name="Boukhgalter B."/>
            <person name="Bourzgui I."/>
            <person name="Brown A."/>
            <person name="Cahill P."/>
            <person name="Channer S."/>
            <person name="Cheshatsang Y."/>
            <person name="Chuda L."/>
            <person name="Citroen M."/>
            <person name="Collymore A."/>
            <person name="Cooke P."/>
            <person name="Costello M."/>
            <person name="D'Aco K."/>
            <person name="Daza R."/>
            <person name="De Haan G."/>
            <person name="DeGray S."/>
            <person name="DeMaso C."/>
            <person name="Dhargay N."/>
            <person name="Dooley K."/>
            <person name="Dooley E."/>
            <person name="Doricent M."/>
            <person name="Dorje P."/>
            <person name="Dorjee K."/>
            <person name="Dupes A."/>
            <person name="Elong R."/>
            <person name="Falk J."/>
            <person name="Farina A."/>
            <person name="Faro S."/>
            <person name="Ferguson D."/>
            <person name="Fisher S."/>
            <person name="Foley C.D."/>
            <person name="Franke A."/>
            <person name="Friedrich D."/>
            <person name="Gadbois L."/>
            <person name="Gearin G."/>
            <person name="Gearin C.R."/>
            <person name="Giannoukos G."/>
            <person name="Goode T."/>
            <person name="Graham J."/>
            <person name="Grandbois E."/>
            <person name="Grewal S."/>
            <person name="Gyaltsen K."/>
            <person name="Hafez N."/>
            <person name="Hagos B."/>
            <person name="Hall J."/>
            <person name="Henson C."/>
            <person name="Hollinger A."/>
            <person name="Honan T."/>
            <person name="Huard M.D."/>
            <person name="Hughes L."/>
            <person name="Hurhula B."/>
            <person name="Husby M.E."/>
            <person name="Kamat A."/>
            <person name="Kanga B."/>
            <person name="Kashin S."/>
            <person name="Khazanovich D."/>
            <person name="Kisner P."/>
            <person name="Lance K."/>
            <person name="Lara M."/>
            <person name="Lee W."/>
            <person name="Lennon N."/>
            <person name="Letendre F."/>
            <person name="LeVine R."/>
            <person name="Lipovsky A."/>
            <person name="Liu X."/>
            <person name="Liu J."/>
            <person name="Liu S."/>
            <person name="Lokyitsang T."/>
            <person name="Lokyitsang Y."/>
            <person name="Lubonja R."/>
            <person name="Lui A."/>
            <person name="MacDonald P."/>
            <person name="Magnisalis V."/>
            <person name="Maru K."/>
            <person name="Matthews C."/>
            <person name="McCusker W."/>
            <person name="McDonough S."/>
            <person name="Mehta T."/>
            <person name="Meldrim J."/>
            <person name="Meneus L."/>
            <person name="Mihai O."/>
            <person name="Mihalev A."/>
            <person name="Mihova T."/>
            <person name="Mittelman R."/>
            <person name="Mlenga V."/>
            <person name="Montmayeur A."/>
            <person name="Mulrain L."/>
            <person name="Navidi A."/>
            <person name="Naylor J."/>
            <person name="Negash T."/>
            <person name="Nguyen T."/>
            <person name="Nguyen N."/>
            <person name="Nicol R."/>
            <person name="Norbu C."/>
            <person name="Norbu N."/>
            <person name="Novod N."/>
            <person name="O'Neill B."/>
            <person name="Osman S."/>
            <person name="Markiewicz E."/>
            <person name="Oyono O.L."/>
            <person name="Patti C."/>
            <person name="Phunkhang P."/>
            <person name="Pierre F."/>
            <person name="Priest M."/>
            <person name="Raghuraman S."/>
            <person name="Rege F."/>
            <person name="Reyes R."/>
            <person name="Rise C."/>
            <person name="Rogov P."/>
            <person name="Ross K."/>
            <person name="Ryan E."/>
            <person name="Settipalli S."/>
            <person name="Shea T."/>
            <person name="Sherpa N."/>
            <person name="Shi L."/>
            <person name="Shih D."/>
            <person name="Sparrow T."/>
            <person name="Spaulding J."/>
            <person name="Stalker J."/>
            <person name="Stange-Thomann N."/>
            <person name="Stavropoulos S."/>
            <person name="Stone C."/>
            <person name="Strader C."/>
            <person name="Tesfaye S."/>
            <person name="Thomson T."/>
            <person name="Thoulutsang Y."/>
            <person name="Thoulutsang D."/>
            <person name="Topham K."/>
            <person name="Topping I."/>
            <person name="Tsamla T."/>
            <person name="Vassiliev H."/>
            <person name="Vo A."/>
            <person name="Wangchuk T."/>
            <person name="Wangdi T."/>
            <person name="Weiand M."/>
            <person name="Wilkinson J."/>
            <person name="Wilson A."/>
            <person name="Yadav S."/>
            <person name="Young G."/>
            <person name="Yu Q."/>
            <person name="Zembek L."/>
            <person name="Zhong D."/>
            <person name="Zimmer A."/>
            <person name="Zwirko Z."/>
            <person name="Jaffe D.B."/>
            <person name="Alvarez P."/>
            <person name="Brockman W."/>
            <person name="Butler J."/>
            <person name="Chin C."/>
            <person name="Gnerre S."/>
            <person name="Grabherr M."/>
            <person name="Kleber M."/>
            <person name="Mauceli E."/>
            <person name="MacCallum I."/>
        </authorList>
    </citation>
    <scope>NUCLEOTIDE SEQUENCE [LARGE SCALE GENOMIC DNA]</scope>
    <source>
        <strain evidence="2">Tucson 14024-0371.13</strain>
    </source>
</reference>